<dbReference type="AlphaFoldDB" id="A0A0F9CK70"/>
<name>A0A0F9CK70_9ZZZZ</name>
<organism evidence="1">
    <name type="scientific">marine sediment metagenome</name>
    <dbReference type="NCBI Taxonomy" id="412755"/>
    <lineage>
        <taxon>unclassified sequences</taxon>
        <taxon>metagenomes</taxon>
        <taxon>ecological metagenomes</taxon>
    </lineage>
</organism>
<accession>A0A0F9CK70</accession>
<sequence length="235" mass="26159">MITLSSSLLRAQRSRTILGKHLLLRCVFTYGSTTHTYTTTKIKELSATRQTFSQKAQVLLDDTDKTLHSLDLEGYKAIISRGLITRLGEEWVALPPLWVVGQDRDSYPEKLECGFELEGILDRMGRHRADASYTPESGDTRTVKDWLREIITLEDSGSETEVTQTTVDTDMPLHSGVRYFAGQRLTISSKRVTKLAFYLRKVGSPSGAITFYIDDAVTGSELGSKVLGDAFNLGT</sequence>
<gene>
    <name evidence="1" type="ORF">LCGC14_2656860</name>
</gene>
<reference evidence="1" key="1">
    <citation type="journal article" date="2015" name="Nature">
        <title>Complex archaea that bridge the gap between prokaryotes and eukaryotes.</title>
        <authorList>
            <person name="Spang A."/>
            <person name="Saw J.H."/>
            <person name="Jorgensen S.L."/>
            <person name="Zaremba-Niedzwiedzka K."/>
            <person name="Martijn J."/>
            <person name="Lind A.E."/>
            <person name="van Eijk R."/>
            <person name="Schleper C."/>
            <person name="Guy L."/>
            <person name="Ettema T.J."/>
        </authorList>
    </citation>
    <scope>NUCLEOTIDE SEQUENCE</scope>
</reference>
<comment type="caution">
    <text evidence="1">The sequence shown here is derived from an EMBL/GenBank/DDBJ whole genome shotgun (WGS) entry which is preliminary data.</text>
</comment>
<proteinExistence type="predicted"/>
<protein>
    <submittedName>
        <fullName evidence="1">Uncharacterized protein</fullName>
    </submittedName>
</protein>
<evidence type="ECO:0000313" key="1">
    <source>
        <dbReference type="EMBL" id="KKK97026.1"/>
    </source>
</evidence>
<feature type="non-terminal residue" evidence="1">
    <location>
        <position position="235"/>
    </location>
</feature>
<dbReference type="EMBL" id="LAZR01046229">
    <property type="protein sequence ID" value="KKK97026.1"/>
    <property type="molecule type" value="Genomic_DNA"/>
</dbReference>